<accession>X6NGR3</accession>
<sequence length="508" mass="58720">MLQQEKWKYRACLCGVFLALAFYSCNLVNLIFARPIGEVRLKLNAEDKHDKGKVKNVQGFVSDLQLYPFPNDLFFSLLPALPLNDTPEIELSSFHTYYMISIPLQNRLYYCQYLKPPHGLGNILNQYWLARSYAFYNNQEFVMVGCGQNGVSEEEERQLFSLPCRCDIYNASHNFVGHLPHFSNATIRQLVRQRFGAESSTLETFEKFFKQFLEVHLMIDLNVHAKVYPTSYFFVNNPSPLLFSYMNYLFQSLFVIPESLQGLDTFFGTNVYRNDPSLVTQKNLQGEYMAIHFRCGDVFGRGVSSAYGFLGMSFYRQIFQYWDKVLGKFKKNLKHIFIVTQLDRSLMNSWHAVHAQKCTFMVQKFVEAIRTNVLEPMFGTNGRSPQIHVIGNGTINGDYWVLSHAKYLICGISSFCVHGALMNPYGRCALAVNTLDALLQYNIPLRNIQQFWSGKFRMASGNGRWISDRFALVEHTTYDKQMSRLITGSVLREKNYTIDAIVEFMLEN</sequence>
<proteinExistence type="predicted"/>
<evidence type="ECO:0000313" key="2">
    <source>
        <dbReference type="Proteomes" id="UP000023152"/>
    </source>
</evidence>
<name>X6NGR3_RETFI</name>
<dbReference type="Proteomes" id="UP000023152">
    <property type="component" value="Unassembled WGS sequence"/>
</dbReference>
<reference evidence="1 2" key="1">
    <citation type="journal article" date="2013" name="Curr. Biol.">
        <title>The Genome of the Foraminiferan Reticulomyxa filosa.</title>
        <authorList>
            <person name="Glockner G."/>
            <person name="Hulsmann N."/>
            <person name="Schleicher M."/>
            <person name="Noegel A.A."/>
            <person name="Eichinger L."/>
            <person name="Gallinger C."/>
            <person name="Pawlowski J."/>
            <person name="Sierra R."/>
            <person name="Euteneuer U."/>
            <person name="Pillet L."/>
            <person name="Moustafa A."/>
            <person name="Platzer M."/>
            <person name="Groth M."/>
            <person name="Szafranski K."/>
            <person name="Schliwa M."/>
        </authorList>
    </citation>
    <scope>NUCLEOTIDE SEQUENCE [LARGE SCALE GENOMIC DNA]</scope>
</reference>
<dbReference type="PROSITE" id="PS51257">
    <property type="entry name" value="PROKAR_LIPOPROTEIN"/>
    <property type="match status" value="1"/>
</dbReference>
<comment type="caution">
    <text evidence="1">The sequence shown here is derived from an EMBL/GenBank/DDBJ whole genome shotgun (WGS) entry which is preliminary data.</text>
</comment>
<dbReference type="AlphaFoldDB" id="X6NGR3"/>
<keyword evidence="2" id="KW-1185">Reference proteome</keyword>
<dbReference type="EMBL" id="ASPP01009146">
    <property type="protein sequence ID" value="ETO24552.1"/>
    <property type="molecule type" value="Genomic_DNA"/>
</dbReference>
<gene>
    <name evidence="1" type="ORF">RFI_12604</name>
</gene>
<protein>
    <submittedName>
        <fullName evidence="1">Uncharacterized protein</fullName>
    </submittedName>
</protein>
<organism evidence="1 2">
    <name type="scientific">Reticulomyxa filosa</name>
    <dbReference type="NCBI Taxonomy" id="46433"/>
    <lineage>
        <taxon>Eukaryota</taxon>
        <taxon>Sar</taxon>
        <taxon>Rhizaria</taxon>
        <taxon>Retaria</taxon>
        <taxon>Foraminifera</taxon>
        <taxon>Monothalamids</taxon>
        <taxon>Reticulomyxidae</taxon>
        <taxon>Reticulomyxa</taxon>
    </lineage>
</organism>
<evidence type="ECO:0000313" key="1">
    <source>
        <dbReference type="EMBL" id="ETO24552.1"/>
    </source>
</evidence>